<keyword evidence="9" id="KW-0833">Ubl conjugation pathway</keyword>
<name>A0AAD1Z0D0_9LAMI</name>
<evidence type="ECO:0000313" key="18">
    <source>
        <dbReference type="Proteomes" id="UP000834106"/>
    </source>
</evidence>
<dbReference type="PANTHER" id="PTHR46913:SF1">
    <property type="entry name" value="RING-H2 FINGER PROTEIN ATL16"/>
    <property type="match status" value="1"/>
</dbReference>
<keyword evidence="6 15" id="KW-0812">Transmembrane</keyword>
<dbReference type="InterPro" id="IPR001841">
    <property type="entry name" value="Znf_RING"/>
</dbReference>
<dbReference type="GO" id="GO:0016567">
    <property type="term" value="P:protein ubiquitination"/>
    <property type="evidence" value="ECO:0007669"/>
    <property type="project" value="InterPro"/>
</dbReference>
<dbReference type="GO" id="GO:0016020">
    <property type="term" value="C:membrane"/>
    <property type="evidence" value="ECO:0007669"/>
    <property type="project" value="UniProtKB-SubCell"/>
</dbReference>
<feature type="transmembrane region" description="Helical" evidence="15">
    <location>
        <begin position="6"/>
        <end position="27"/>
    </location>
</feature>
<dbReference type="PANTHER" id="PTHR46913">
    <property type="entry name" value="RING-H2 FINGER PROTEIN ATL16"/>
    <property type="match status" value="1"/>
</dbReference>
<evidence type="ECO:0000256" key="4">
    <source>
        <dbReference type="ARBA" id="ARBA00012483"/>
    </source>
</evidence>
<evidence type="ECO:0000256" key="3">
    <source>
        <dbReference type="ARBA" id="ARBA00004906"/>
    </source>
</evidence>
<dbReference type="GO" id="GO:0008270">
    <property type="term" value="F:zinc ion binding"/>
    <property type="evidence" value="ECO:0007669"/>
    <property type="project" value="UniProtKB-KW"/>
</dbReference>
<protein>
    <recommendedName>
        <fullName evidence="4">RING-type E3 ubiquitin transferase</fullName>
        <ecNumber evidence="4">2.3.2.27</ecNumber>
    </recommendedName>
</protein>
<dbReference type="InterPro" id="IPR044600">
    <property type="entry name" value="ATL1/ATL16-like"/>
</dbReference>
<dbReference type="Pfam" id="PF13639">
    <property type="entry name" value="zf-RING_2"/>
    <property type="match status" value="1"/>
</dbReference>
<evidence type="ECO:0000256" key="9">
    <source>
        <dbReference type="ARBA" id="ARBA00022786"/>
    </source>
</evidence>
<gene>
    <name evidence="17" type="ORF">FPE_LOCUS8178</name>
</gene>
<keyword evidence="7" id="KW-0479">Metal-binding</keyword>
<keyword evidence="10" id="KW-0862">Zinc</keyword>
<evidence type="ECO:0000256" key="1">
    <source>
        <dbReference type="ARBA" id="ARBA00000900"/>
    </source>
</evidence>
<evidence type="ECO:0000256" key="10">
    <source>
        <dbReference type="ARBA" id="ARBA00022833"/>
    </source>
</evidence>
<reference evidence="17" key="1">
    <citation type="submission" date="2023-05" db="EMBL/GenBank/DDBJ databases">
        <authorList>
            <person name="Huff M."/>
        </authorList>
    </citation>
    <scope>NUCLEOTIDE SEQUENCE</scope>
</reference>
<evidence type="ECO:0000256" key="13">
    <source>
        <dbReference type="ARBA" id="ARBA00024209"/>
    </source>
</evidence>
<dbReference type="GO" id="GO:0061630">
    <property type="term" value="F:ubiquitin protein ligase activity"/>
    <property type="evidence" value="ECO:0007669"/>
    <property type="project" value="UniProtKB-EC"/>
</dbReference>
<evidence type="ECO:0000256" key="5">
    <source>
        <dbReference type="ARBA" id="ARBA00022679"/>
    </source>
</evidence>
<evidence type="ECO:0000256" key="12">
    <source>
        <dbReference type="ARBA" id="ARBA00023136"/>
    </source>
</evidence>
<feature type="domain" description="RING-type" evidence="16">
    <location>
        <begin position="82"/>
        <end position="124"/>
    </location>
</feature>
<dbReference type="Gene3D" id="3.30.40.10">
    <property type="entry name" value="Zinc/RING finger domain, C3HC4 (zinc finger)"/>
    <property type="match status" value="1"/>
</dbReference>
<evidence type="ECO:0000256" key="6">
    <source>
        <dbReference type="ARBA" id="ARBA00022692"/>
    </source>
</evidence>
<keyword evidence="11 15" id="KW-1133">Transmembrane helix</keyword>
<keyword evidence="8 14" id="KW-0863">Zinc-finger</keyword>
<comment type="pathway">
    <text evidence="3">Protein modification; protein ubiquitination.</text>
</comment>
<evidence type="ECO:0000256" key="8">
    <source>
        <dbReference type="ARBA" id="ARBA00022771"/>
    </source>
</evidence>
<evidence type="ECO:0000259" key="16">
    <source>
        <dbReference type="PROSITE" id="PS50089"/>
    </source>
</evidence>
<comment type="subcellular location">
    <subcellularLocation>
        <location evidence="2">Membrane</location>
        <topology evidence="2">Single-pass membrane protein</topology>
    </subcellularLocation>
</comment>
<dbReference type="SUPFAM" id="SSF57850">
    <property type="entry name" value="RING/U-box"/>
    <property type="match status" value="1"/>
</dbReference>
<evidence type="ECO:0000256" key="2">
    <source>
        <dbReference type="ARBA" id="ARBA00004167"/>
    </source>
</evidence>
<dbReference type="EMBL" id="OU503040">
    <property type="protein sequence ID" value="CAI9760748.1"/>
    <property type="molecule type" value="Genomic_DNA"/>
</dbReference>
<accession>A0AAD1Z0D0</accession>
<evidence type="ECO:0000256" key="7">
    <source>
        <dbReference type="ARBA" id="ARBA00022723"/>
    </source>
</evidence>
<dbReference type="Proteomes" id="UP000834106">
    <property type="component" value="Chromosome 5"/>
</dbReference>
<proteinExistence type="inferred from homology"/>
<dbReference type="AlphaFoldDB" id="A0AAD1Z0D0"/>
<sequence length="148" mass="16250">MSPILIGFFGIMAGAINIAICQCIFVLRECLLRHRRTNIANQSQTMSNIGQEHASSATSLSNSTMQFIITSTHTRESGHDVCAVCLNEFEEGDGVRVLPKCTHTFHISCIDKWLDSHRNCPLCRADIMLPSDHLVITLPDSGGAPPEL</sequence>
<keyword evidence="18" id="KW-1185">Reference proteome</keyword>
<comment type="similarity">
    <text evidence="13">Belongs to the RING-type zinc finger family. ATL subfamily.</text>
</comment>
<dbReference type="SMART" id="SM00184">
    <property type="entry name" value="RING"/>
    <property type="match status" value="1"/>
</dbReference>
<dbReference type="EC" id="2.3.2.27" evidence="4"/>
<comment type="catalytic activity">
    <reaction evidence="1">
        <text>S-ubiquitinyl-[E2 ubiquitin-conjugating enzyme]-L-cysteine + [acceptor protein]-L-lysine = [E2 ubiquitin-conjugating enzyme]-L-cysteine + N(6)-ubiquitinyl-[acceptor protein]-L-lysine.</text>
        <dbReference type="EC" id="2.3.2.27"/>
    </reaction>
</comment>
<organism evidence="17 18">
    <name type="scientific">Fraxinus pennsylvanica</name>
    <dbReference type="NCBI Taxonomy" id="56036"/>
    <lineage>
        <taxon>Eukaryota</taxon>
        <taxon>Viridiplantae</taxon>
        <taxon>Streptophyta</taxon>
        <taxon>Embryophyta</taxon>
        <taxon>Tracheophyta</taxon>
        <taxon>Spermatophyta</taxon>
        <taxon>Magnoliopsida</taxon>
        <taxon>eudicotyledons</taxon>
        <taxon>Gunneridae</taxon>
        <taxon>Pentapetalae</taxon>
        <taxon>asterids</taxon>
        <taxon>lamiids</taxon>
        <taxon>Lamiales</taxon>
        <taxon>Oleaceae</taxon>
        <taxon>Oleeae</taxon>
        <taxon>Fraxinus</taxon>
    </lineage>
</organism>
<evidence type="ECO:0000256" key="14">
    <source>
        <dbReference type="PROSITE-ProRule" id="PRU00175"/>
    </source>
</evidence>
<evidence type="ECO:0000256" key="15">
    <source>
        <dbReference type="SAM" id="Phobius"/>
    </source>
</evidence>
<keyword evidence="5" id="KW-0808">Transferase</keyword>
<evidence type="ECO:0000256" key="11">
    <source>
        <dbReference type="ARBA" id="ARBA00022989"/>
    </source>
</evidence>
<dbReference type="InterPro" id="IPR013083">
    <property type="entry name" value="Znf_RING/FYVE/PHD"/>
</dbReference>
<evidence type="ECO:0000313" key="17">
    <source>
        <dbReference type="EMBL" id="CAI9760748.1"/>
    </source>
</evidence>
<dbReference type="PROSITE" id="PS50089">
    <property type="entry name" value="ZF_RING_2"/>
    <property type="match status" value="1"/>
</dbReference>
<keyword evidence="12 15" id="KW-0472">Membrane</keyword>